<evidence type="ECO:0000313" key="4">
    <source>
        <dbReference type="Proteomes" id="UP000027100"/>
    </source>
</evidence>
<comment type="caution">
    <text evidence="3">The sequence shown here is derived from an EMBL/GenBank/DDBJ whole genome shotgun (WGS) entry which is preliminary data.</text>
</comment>
<sequence length="576" mass="60515">MAPLRALLAARLRQARDETGNVAIMSALISPVAILMMAMAVDLGSVSLQRRELQSLTDLAAITAAANLNSAESHVLTLLTENGMGDVQLLKKEEWPTRRDPRFPSRAWAEVVKGHYIADAKLPPAMRFKAGGEPLNAVQVTVVRSGEFFILAGIKEPAMMTTSGVAYASSEAAFSVGSRLARVEGGAINALLGSLLGSELNLTVMDYNALLGADISLFEMLDVLATDLSLSGVSYDDILGTRISVAQLAAAIRQAGSLTVQTRAALGKIEQNAGAQSTRIRLADAIDLGGTGKLKPDDPRAKPALQAPVMELVTAAITASNGAHQATLDLGTTVPGLLKTSVELVIGERPKSSPWLRLSGPNAVVTTAQTRLKVEFELPGAALLAGAKVRIPLYVEVASAEAQLRAVSCQSSRSGAPVVTIAARPAVGRVMIGDIKRNEFAQIGRTMNVSLTKIVDTLLLDVRAKADVRVGNERSTDLSFSRADIDANRSQTATTRDFTSSLLGSALRELDVRIDAGPLSLATPSLVQAALAATLTPVLEPVDSVVFNLLATLGVHLGEADVRVHGVTCQAPVLVQ</sequence>
<organism evidence="3 4">
    <name type="scientific">Hyphomonas polymorpha PS728</name>
    <dbReference type="NCBI Taxonomy" id="1280954"/>
    <lineage>
        <taxon>Bacteria</taxon>
        <taxon>Pseudomonadati</taxon>
        <taxon>Pseudomonadota</taxon>
        <taxon>Alphaproteobacteria</taxon>
        <taxon>Hyphomonadales</taxon>
        <taxon>Hyphomonadaceae</taxon>
        <taxon>Hyphomonas</taxon>
    </lineage>
</organism>
<feature type="domain" description="Putative Flp pilus-assembly TadG-like N-terminal" evidence="2">
    <location>
        <begin position="20"/>
        <end position="66"/>
    </location>
</feature>
<dbReference type="PATRIC" id="fig|1280954.3.peg.231"/>
<dbReference type="Pfam" id="PF13400">
    <property type="entry name" value="Tad"/>
    <property type="match status" value="1"/>
</dbReference>
<proteinExistence type="predicted"/>
<reference evidence="3 4" key="1">
    <citation type="journal article" date="2014" name="Antonie Van Leeuwenhoek">
        <title>Hyphomonas beringensis sp. nov. and Hyphomonas chukchiensis sp. nov., isolated from surface seawater of the Bering Sea and Chukchi Sea.</title>
        <authorList>
            <person name="Li C."/>
            <person name="Lai Q."/>
            <person name="Li G."/>
            <person name="Dong C."/>
            <person name="Wang J."/>
            <person name="Liao Y."/>
            <person name="Shao Z."/>
        </authorList>
    </citation>
    <scope>NUCLEOTIDE SEQUENCE [LARGE SCALE GENOMIC DNA]</scope>
    <source>
        <strain evidence="3 4">PS728</strain>
    </source>
</reference>
<gene>
    <name evidence="3" type="ORF">HPO_01125</name>
</gene>
<dbReference type="AlphaFoldDB" id="A0A062VPC2"/>
<feature type="transmembrane region" description="Helical" evidence="1">
    <location>
        <begin position="21"/>
        <end position="41"/>
    </location>
</feature>
<accession>A0A062VPC2</accession>
<dbReference type="STRING" id="1280954.HPO_01125"/>
<keyword evidence="4" id="KW-1185">Reference proteome</keyword>
<evidence type="ECO:0000259" key="2">
    <source>
        <dbReference type="Pfam" id="PF13400"/>
    </source>
</evidence>
<dbReference type="Proteomes" id="UP000027100">
    <property type="component" value="Unassembled WGS sequence"/>
</dbReference>
<keyword evidence="1" id="KW-0472">Membrane</keyword>
<dbReference type="OrthoDB" id="7630116at2"/>
<dbReference type="EMBL" id="ARYM01000001">
    <property type="protein sequence ID" value="KDA00588.1"/>
    <property type="molecule type" value="Genomic_DNA"/>
</dbReference>
<dbReference type="InterPro" id="IPR028087">
    <property type="entry name" value="Tad_N"/>
</dbReference>
<dbReference type="RefSeq" id="WP_035593406.1">
    <property type="nucleotide sequence ID" value="NZ_ARYM01000001.1"/>
</dbReference>
<evidence type="ECO:0000256" key="1">
    <source>
        <dbReference type="SAM" id="Phobius"/>
    </source>
</evidence>
<dbReference type="eggNOG" id="COG4655">
    <property type="taxonomic scope" value="Bacteria"/>
</dbReference>
<name>A0A062VPC2_9PROT</name>
<keyword evidence="1" id="KW-0812">Transmembrane</keyword>
<protein>
    <recommendedName>
        <fullName evidence="2">Putative Flp pilus-assembly TadG-like N-terminal domain-containing protein</fullName>
    </recommendedName>
</protein>
<evidence type="ECO:0000313" key="3">
    <source>
        <dbReference type="EMBL" id="KDA00588.1"/>
    </source>
</evidence>
<keyword evidence="1" id="KW-1133">Transmembrane helix</keyword>